<dbReference type="GO" id="GO:0004252">
    <property type="term" value="F:serine-type endopeptidase activity"/>
    <property type="evidence" value="ECO:0007669"/>
    <property type="project" value="InterPro"/>
</dbReference>
<dbReference type="Proteomes" id="UP000007151">
    <property type="component" value="Unassembled WGS sequence"/>
</dbReference>
<evidence type="ECO:0000313" key="7">
    <source>
        <dbReference type="Proteomes" id="UP000007151"/>
    </source>
</evidence>
<dbReference type="Pfam" id="PF00089">
    <property type="entry name" value="Trypsin"/>
    <property type="match status" value="1"/>
</dbReference>
<keyword evidence="4" id="KW-0732">Signal</keyword>
<evidence type="ECO:0000256" key="3">
    <source>
        <dbReference type="RuleBase" id="RU363034"/>
    </source>
</evidence>
<dbReference type="FunFam" id="2.40.10.10:FF:000002">
    <property type="entry name" value="Transmembrane protease serine"/>
    <property type="match status" value="1"/>
</dbReference>
<dbReference type="eggNOG" id="KOG3627">
    <property type="taxonomic scope" value="Eukaryota"/>
</dbReference>
<comment type="similarity">
    <text evidence="2">Belongs to the peptidase S1 family. CLIP subfamily.</text>
</comment>
<proteinExistence type="inferred from homology"/>
<comment type="caution">
    <text evidence="6">The sequence shown here is derived from an EMBL/GenBank/DDBJ whole genome shotgun (WGS) entry which is preliminary data.</text>
</comment>
<dbReference type="InterPro" id="IPR033116">
    <property type="entry name" value="TRYPSIN_SER"/>
</dbReference>
<name>A0A212F1T1_DANPL</name>
<keyword evidence="3" id="KW-0378">Hydrolase</keyword>
<dbReference type="PANTHER" id="PTHR24252">
    <property type="entry name" value="ACROSIN-RELATED"/>
    <property type="match status" value="1"/>
</dbReference>
<organism evidence="6 7">
    <name type="scientific">Danaus plexippus plexippus</name>
    <dbReference type="NCBI Taxonomy" id="278856"/>
    <lineage>
        <taxon>Eukaryota</taxon>
        <taxon>Metazoa</taxon>
        <taxon>Ecdysozoa</taxon>
        <taxon>Arthropoda</taxon>
        <taxon>Hexapoda</taxon>
        <taxon>Insecta</taxon>
        <taxon>Pterygota</taxon>
        <taxon>Neoptera</taxon>
        <taxon>Endopterygota</taxon>
        <taxon>Lepidoptera</taxon>
        <taxon>Glossata</taxon>
        <taxon>Ditrysia</taxon>
        <taxon>Papilionoidea</taxon>
        <taxon>Nymphalidae</taxon>
        <taxon>Danainae</taxon>
        <taxon>Danaini</taxon>
        <taxon>Danaina</taxon>
        <taxon>Danaus</taxon>
        <taxon>Danaus</taxon>
    </lineage>
</organism>
<dbReference type="EMBL" id="AGBW02010816">
    <property type="protein sequence ID" value="OWR47692.1"/>
    <property type="molecule type" value="Genomic_DNA"/>
</dbReference>
<dbReference type="PANTHER" id="PTHR24252:SF7">
    <property type="entry name" value="HYALIN"/>
    <property type="match status" value="1"/>
</dbReference>
<dbReference type="STRING" id="278856.A0A212F1T1"/>
<evidence type="ECO:0000313" key="6">
    <source>
        <dbReference type="EMBL" id="OWR47692.1"/>
    </source>
</evidence>
<dbReference type="InterPro" id="IPR018114">
    <property type="entry name" value="TRYPSIN_HIS"/>
</dbReference>
<dbReference type="InterPro" id="IPR001314">
    <property type="entry name" value="Peptidase_S1A"/>
</dbReference>
<dbReference type="AlphaFoldDB" id="A0A212F1T1"/>
<dbReference type="GO" id="GO:0006508">
    <property type="term" value="P:proteolysis"/>
    <property type="evidence" value="ECO:0007669"/>
    <property type="project" value="UniProtKB-KW"/>
</dbReference>
<dbReference type="InParanoid" id="A0A212F1T1"/>
<dbReference type="CDD" id="cd00190">
    <property type="entry name" value="Tryp_SPc"/>
    <property type="match status" value="1"/>
</dbReference>
<sequence>MHLWGFATILLATTYKGETIERKPSLKVDKPWIWSEYSTRPVKKNFTQNYVQPQQSPLIILPEIPKPNFIKAGRRISESKCLEYLWERRNRLASKAPDATLEIFVLEPGFFQIAEIGGRDAEDGEFPHMGALGWRAVLGTWIFKCGSSLISSKFTLTAAHCSKIPSDPTIVNQVPEIVRLGEKNIIDIFANGVQPTDAKILRIIIHPLYSPPKKYYDIALVELASELVFSSNVQPVCLWNNFDTSKLGSKVSSTGWGVVDTATKKTSPILQAIEIELIDSGRCNQLLRHACNRRWCGLQDHQFCAGKLEGGVDACQGDSGGPLQVKINLPDAGEGTMHYLLGVTSFGIGCARPNLPGVYTRVSSFIDWIEDNVWGKRL</sequence>
<evidence type="ECO:0000259" key="5">
    <source>
        <dbReference type="PROSITE" id="PS50240"/>
    </source>
</evidence>
<feature type="domain" description="Peptidase S1" evidence="5">
    <location>
        <begin position="115"/>
        <end position="374"/>
    </location>
</feature>
<evidence type="ECO:0000256" key="4">
    <source>
        <dbReference type="SAM" id="SignalP"/>
    </source>
</evidence>
<accession>A0A212F1T1</accession>
<dbReference type="Gene3D" id="2.40.10.10">
    <property type="entry name" value="Trypsin-like serine proteases"/>
    <property type="match status" value="2"/>
</dbReference>
<dbReference type="PROSITE" id="PS50240">
    <property type="entry name" value="TRYPSIN_DOM"/>
    <property type="match status" value="1"/>
</dbReference>
<keyword evidence="7" id="KW-1185">Reference proteome</keyword>
<keyword evidence="3" id="KW-0720">Serine protease</keyword>
<dbReference type="PROSITE" id="PS00134">
    <property type="entry name" value="TRYPSIN_HIS"/>
    <property type="match status" value="1"/>
</dbReference>
<gene>
    <name evidence="6" type="ORF">KGM_200031</name>
</gene>
<dbReference type="InterPro" id="IPR001254">
    <property type="entry name" value="Trypsin_dom"/>
</dbReference>
<protein>
    <submittedName>
        <fullName evidence="6">Hemolymph proteinase 9</fullName>
    </submittedName>
</protein>
<keyword evidence="3" id="KW-0645">Protease</keyword>
<evidence type="ECO:0000256" key="1">
    <source>
        <dbReference type="ARBA" id="ARBA00023157"/>
    </source>
</evidence>
<dbReference type="InterPro" id="IPR009003">
    <property type="entry name" value="Peptidase_S1_PA"/>
</dbReference>
<feature type="signal peptide" evidence="4">
    <location>
        <begin position="1"/>
        <end position="19"/>
    </location>
</feature>
<dbReference type="PRINTS" id="PR00722">
    <property type="entry name" value="CHYMOTRYPSIN"/>
</dbReference>
<evidence type="ECO:0000256" key="2">
    <source>
        <dbReference type="ARBA" id="ARBA00024195"/>
    </source>
</evidence>
<keyword evidence="1" id="KW-1015">Disulfide bond</keyword>
<dbReference type="FunCoup" id="A0A212F1T1">
    <property type="interactions" value="6"/>
</dbReference>
<dbReference type="PROSITE" id="PS00135">
    <property type="entry name" value="TRYPSIN_SER"/>
    <property type="match status" value="1"/>
</dbReference>
<feature type="chain" id="PRO_5012397334" evidence="4">
    <location>
        <begin position="20"/>
        <end position="378"/>
    </location>
</feature>
<reference evidence="6 7" key="1">
    <citation type="journal article" date="2011" name="Cell">
        <title>The monarch butterfly genome yields insights into long-distance migration.</title>
        <authorList>
            <person name="Zhan S."/>
            <person name="Merlin C."/>
            <person name="Boore J.L."/>
            <person name="Reppert S.M."/>
        </authorList>
    </citation>
    <scope>NUCLEOTIDE SEQUENCE [LARGE SCALE GENOMIC DNA]</scope>
    <source>
        <strain evidence="6">F-2</strain>
    </source>
</reference>
<dbReference type="InterPro" id="IPR043504">
    <property type="entry name" value="Peptidase_S1_PA_chymotrypsin"/>
</dbReference>
<dbReference type="KEGG" id="dpl:KGM_200031"/>
<dbReference type="SUPFAM" id="SSF50494">
    <property type="entry name" value="Trypsin-like serine proteases"/>
    <property type="match status" value="1"/>
</dbReference>
<dbReference type="SMART" id="SM00020">
    <property type="entry name" value="Tryp_SPc"/>
    <property type="match status" value="1"/>
</dbReference>